<proteinExistence type="predicted"/>
<name>A0ABT2A7L9_9BURK</name>
<feature type="domain" description="Phasin" evidence="2">
    <location>
        <begin position="11"/>
        <end position="96"/>
    </location>
</feature>
<dbReference type="EMBL" id="JANUGX010000011">
    <property type="protein sequence ID" value="MCS0589815.1"/>
    <property type="molecule type" value="Genomic_DNA"/>
</dbReference>
<dbReference type="Pfam" id="PF09361">
    <property type="entry name" value="Phasin_2"/>
    <property type="match status" value="1"/>
</dbReference>
<sequence length="277" mass="28388">MTQFSDQLSAVRQAQFEAQLDIFRTLTTRALDSAGQLAALNMRASRASLEQATGTFRRLLDAREPRDLFALDSAAQGQWHALFSYGRELFGFAAGLRTLPAPVTMPLLATPAPTANVPTSYTQIVEQASIAADAATTITGEITAAAVDTGAALAEAAIDAGSHGVAQPEAAAVAEAAAAPVTEAVVAPVAEAEAAPAQDEAQLAAFEAAIETAIADDVPPAAPTALAKALNEVAPKPAGAEHPLASTLPLQAESQVELPPVTPQVTPPKASRASRKK</sequence>
<evidence type="ECO:0000256" key="1">
    <source>
        <dbReference type="SAM" id="MobiDB-lite"/>
    </source>
</evidence>
<organism evidence="3 4">
    <name type="scientific">Massilia norwichensis</name>
    <dbReference type="NCBI Taxonomy" id="1442366"/>
    <lineage>
        <taxon>Bacteria</taxon>
        <taxon>Pseudomonadati</taxon>
        <taxon>Pseudomonadota</taxon>
        <taxon>Betaproteobacteria</taxon>
        <taxon>Burkholderiales</taxon>
        <taxon>Oxalobacteraceae</taxon>
        <taxon>Telluria group</taxon>
        <taxon>Massilia</taxon>
    </lineage>
</organism>
<gene>
    <name evidence="3" type="ORF">NX782_11440</name>
</gene>
<comment type="caution">
    <text evidence="3">The sequence shown here is derived from an EMBL/GenBank/DDBJ whole genome shotgun (WGS) entry which is preliminary data.</text>
</comment>
<dbReference type="RefSeq" id="WP_258845577.1">
    <property type="nucleotide sequence ID" value="NZ_JANUGX010000011.1"/>
</dbReference>
<accession>A0ABT2A7L9</accession>
<dbReference type="Proteomes" id="UP001205560">
    <property type="component" value="Unassembled WGS sequence"/>
</dbReference>
<evidence type="ECO:0000313" key="4">
    <source>
        <dbReference type="Proteomes" id="UP001205560"/>
    </source>
</evidence>
<reference evidence="3 4" key="1">
    <citation type="submission" date="2022-08" db="EMBL/GenBank/DDBJ databases">
        <title>Reclassification of Massilia species as members of the genera Telluria, Duganella, Pseudoduganella, Mokoshia gen. nov. and Zemynaea gen. nov. using orthogonal and non-orthogonal genome-based approaches.</title>
        <authorList>
            <person name="Bowman J.P."/>
        </authorList>
    </citation>
    <scope>NUCLEOTIDE SEQUENCE [LARGE SCALE GENOMIC DNA]</scope>
    <source>
        <strain evidence="3 4">LMG 28164</strain>
    </source>
</reference>
<keyword evidence="4" id="KW-1185">Reference proteome</keyword>
<evidence type="ECO:0000259" key="2">
    <source>
        <dbReference type="Pfam" id="PF09361"/>
    </source>
</evidence>
<evidence type="ECO:0000313" key="3">
    <source>
        <dbReference type="EMBL" id="MCS0589815.1"/>
    </source>
</evidence>
<protein>
    <submittedName>
        <fullName evidence="3">Phasin family protein</fullName>
    </submittedName>
</protein>
<feature type="region of interest" description="Disordered" evidence="1">
    <location>
        <begin position="255"/>
        <end position="277"/>
    </location>
</feature>
<dbReference type="InterPro" id="IPR018968">
    <property type="entry name" value="Phasin"/>
</dbReference>